<evidence type="ECO:0000313" key="3">
    <source>
        <dbReference type="Proteomes" id="UP000095247"/>
    </source>
</evidence>
<dbReference type="AlphaFoldDB" id="A0A1E5NBB3"/>
<feature type="domain" description="DUF5675" evidence="1">
    <location>
        <begin position="22"/>
        <end position="149"/>
    </location>
</feature>
<organism evidence="2 3">
    <name type="scientific">Brachyspira hampsonii</name>
    <dbReference type="NCBI Taxonomy" id="1287055"/>
    <lineage>
        <taxon>Bacteria</taxon>
        <taxon>Pseudomonadati</taxon>
        <taxon>Spirochaetota</taxon>
        <taxon>Spirochaetia</taxon>
        <taxon>Brachyspirales</taxon>
        <taxon>Brachyspiraceae</taxon>
        <taxon>Brachyspira</taxon>
    </lineage>
</organism>
<dbReference type="Pfam" id="PF18925">
    <property type="entry name" value="DUF5675"/>
    <property type="match status" value="1"/>
</dbReference>
<dbReference type="RefSeq" id="WP_069726811.1">
    <property type="nucleotide sequence ID" value="NZ_MDCO01000012.1"/>
</dbReference>
<dbReference type="InterPro" id="IPR043732">
    <property type="entry name" value="DUF5675"/>
</dbReference>
<gene>
    <name evidence="2" type="ORF">BFL38_01600</name>
</gene>
<sequence>MFKIIIQREKEYQNISKPKSDKKTEGSTIGSLNILDERENNIFNCFTLENIGPSTDEENKDKRIIARNYKLEWTVTSLKNVIPKEYNNKALLITCDDVLPSFRNRRILIHVGNYPQDTLGCILLGAVNKDNGIIEQSLKAVKEFYDIISKYGAENFIITINEIK</sequence>
<comment type="caution">
    <text evidence="2">The sequence shown here is derived from an EMBL/GenBank/DDBJ whole genome shotgun (WGS) entry which is preliminary data.</text>
</comment>
<dbReference type="EMBL" id="MDCO01000012">
    <property type="protein sequence ID" value="OEJ13469.1"/>
    <property type="molecule type" value="Genomic_DNA"/>
</dbReference>
<proteinExistence type="predicted"/>
<protein>
    <recommendedName>
        <fullName evidence="1">DUF5675 domain-containing protein</fullName>
    </recommendedName>
</protein>
<reference evidence="2 3" key="1">
    <citation type="submission" date="2016-08" db="EMBL/GenBank/DDBJ databases">
        <title>Characterization and recognition of Brachyspira hampsonii sp. nov., a novel intestinal spirochete that is pathogenic to pigs.</title>
        <authorList>
            <person name="Mirajkar N."/>
            <person name="La T."/>
            <person name="Phillips N."/>
            <person name="Hampson D."/>
            <person name="Gebhart C."/>
        </authorList>
    </citation>
    <scope>NUCLEOTIDE SEQUENCE [LARGE SCALE GENOMIC DNA]</scope>
    <source>
        <strain evidence="2 3">P280/1</strain>
    </source>
</reference>
<name>A0A1E5NBB3_9SPIR</name>
<evidence type="ECO:0000259" key="1">
    <source>
        <dbReference type="Pfam" id="PF18925"/>
    </source>
</evidence>
<dbReference type="Proteomes" id="UP000095247">
    <property type="component" value="Unassembled WGS sequence"/>
</dbReference>
<accession>A0A1E5NBB3</accession>
<evidence type="ECO:0000313" key="2">
    <source>
        <dbReference type="EMBL" id="OEJ13469.1"/>
    </source>
</evidence>